<feature type="domain" description="P/Homo B" evidence="8">
    <location>
        <begin position="730"/>
        <end position="893"/>
    </location>
</feature>
<dbReference type="EMBL" id="JAABLM010000007">
    <property type="protein sequence ID" value="NBL65039.1"/>
    <property type="molecule type" value="Genomic_DNA"/>
</dbReference>
<keyword evidence="5 6" id="KW-0720">Serine protease</keyword>
<feature type="active site" description="Charge relay system" evidence="6">
    <location>
        <position position="351"/>
    </location>
</feature>
<dbReference type="PRINTS" id="PR00723">
    <property type="entry name" value="SUBTILISIN"/>
</dbReference>
<evidence type="ECO:0000313" key="10">
    <source>
        <dbReference type="Proteomes" id="UP000798602"/>
    </source>
</evidence>
<keyword evidence="4 6" id="KW-0378">Hydrolase</keyword>
<sequence>MTKFTFAIGSILCTILSFSVESSAQTTKEVQEIVSNYDIGKLTALQEKFLKQQAAQKQKALQLAMLKGWPEFIKKADGAVDELMDVTPNGDPIYFSVDNTGAARSTRTNFLNSGGGLGLNLNGQNMIARVWDGGMARASHQEFGGRITVEDATAGPSGNSYHATHVTGTIGASGVVANAKGMAPSANVRTFNWTNDLSEATSEAMDGMLVSNHSYGTPIINNSGNSIDPSYIGTYVQQSRNWDELAYNAPYYLMVASAGNNGQDNNLQPIAFGYDKLTGNKVSKNNLVVANAMDASIASNGNVLNVNINSGSSQGPADDFRIKPDITGNGTSVFSTGESSNSAYGTSTGTSMAAPNVTGTLLLLQQHYNNLNFQFMKAATLKGLACHTSDDAGEIGPDPIFGWGLLNAKKAAETITNDSYSSWISEENLSQGETFTKTFVSDGVNPLEVSISWTDLPGIINSDLNSTDAALIHDLDIRVTKNGQTYYPWKLTLDSFYIYATNNSDNNVDNFERVTIPAASGVYTVTVTHKGNLQTPSQDFSLIATGVQSDFKLTSLSEAQVLCSNQTSILRYNHGATNASQNTIFSVVGAPEGSSATLNVNQAAGSQDVTITLANLQNATPGIYNVGLKGVRGLDEEIQYIPVTIYNANFTSSTPIYPLQNDNMVPPATTLNWVADDNAESYLVEIATDVNFANIVTSVTTTDTSFRANLEQNTKYFWRIIGSNRCGTALNPAIHSFGTGVLNCDNIFYANDFTDSVIETVAGSLASVPITVSGGITIGSIAANINVSHTYIEDIVVYLEGPEELDYPLFRLVENPCGSQDDISATFSDAGTALICNPGNPGISGNFAPIDPLYSLNNQLADGIWTLYVYDQYNGDGGSINTFSLNICGISVNTLKTDSFESANFQLYPNPANDSFAVSLPSNDPVTVTVYDLSGRKIFTTTNVVSNQTISVNGFADGMYLVEIQNKSSKSSKKLIVKK</sequence>
<evidence type="ECO:0000256" key="7">
    <source>
        <dbReference type="SAM" id="SignalP"/>
    </source>
</evidence>
<evidence type="ECO:0000259" key="8">
    <source>
        <dbReference type="PROSITE" id="PS51829"/>
    </source>
</evidence>
<accession>A0ABW9Z8U0</accession>
<dbReference type="Gene3D" id="3.40.50.200">
    <property type="entry name" value="Peptidase S8/S53 domain"/>
    <property type="match status" value="1"/>
</dbReference>
<evidence type="ECO:0000256" key="5">
    <source>
        <dbReference type="ARBA" id="ARBA00022825"/>
    </source>
</evidence>
<evidence type="ECO:0000256" key="2">
    <source>
        <dbReference type="ARBA" id="ARBA00022670"/>
    </source>
</evidence>
<dbReference type="PANTHER" id="PTHR43806:SF11">
    <property type="entry name" value="CEREVISIN-RELATED"/>
    <property type="match status" value="1"/>
</dbReference>
<dbReference type="SUPFAM" id="SSF52743">
    <property type="entry name" value="Subtilisin-like"/>
    <property type="match status" value="1"/>
</dbReference>
<dbReference type="PROSITE" id="PS00138">
    <property type="entry name" value="SUBTILASE_SER"/>
    <property type="match status" value="1"/>
</dbReference>
<dbReference type="InterPro" id="IPR013783">
    <property type="entry name" value="Ig-like_fold"/>
</dbReference>
<dbReference type="Gene3D" id="2.60.120.380">
    <property type="match status" value="1"/>
</dbReference>
<feature type="chain" id="PRO_5046245929" evidence="7">
    <location>
        <begin position="25"/>
        <end position="979"/>
    </location>
</feature>
<gene>
    <name evidence="9" type="ORF">GV828_07480</name>
</gene>
<evidence type="ECO:0000256" key="4">
    <source>
        <dbReference type="ARBA" id="ARBA00022801"/>
    </source>
</evidence>
<dbReference type="Pfam" id="PF01483">
    <property type="entry name" value="P_proprotein"/>
    <property type="match status" value="1"/>
</dbReference>
<keyword evidence="2 6" id="KW-0645">Protease</keyword>
<dbReference type="Gene3D" id="2.60.120.260">
    <property type="entry name" value="Galactose-binding domain-like"/>
    <property type="match status" value="1"/>
</dbReference>
<comment type="caution">
    <text evidence="9">The sequence shown here is derived from an EMBL/GenBank/DDBJ whole genome shotgun (WGS) entry which is preliminary data.</text>
</comment>
<feature type="active site" description="Charge relay system" evidence="6">
    <location>
        <position position="162"/>
    </location>
</feature>
<evidence type="ECO:0000256" key="3">
    <source>
        <dbReference type="ARBA" id="ARBA00022729"/>
    </source>
</evidence>
<dbReference type="PROSITE" id="PS51892">
    <property type="entry name" value="SUBTILASE"/>
    <property type="match status" value="1"/>
</dbReference>
<dbReference type="InterPro" id="IPR023828">
    <property type="entry name" value="Peptidase_S8_Ser-AS"/>
</dbReference>
<feature type="signal peptide" evidence="7">
    <location>
        <begin position="1"/>
        <end position="24"/>
    </location>
</feature>
<dbReference type="InterPro" id="IPR000209">
    <property type="entry name" value="Peptidase_S8/S53_dom"/>
</dbReference>
<dbReference type="InterPro" id="IPR050131">
    <property type="entry name" value="Peptidase_S8_subtilisin-like"/>
</dbReference>
<dbReference type="InterPro" id="IPR008979">
    <property type="entry name" value="Galactose-bd-like_sf"/>
</dbReference>
<dbReference type="InterPro" id="IPR034058">
    <property type="entry name" value="TagA/B/C/D_pept_dom"/>
</dbReference>
<name>A0ABW9Z8U0_9FLAO</name>
<feature type="active site" description="Charge relay system" evidence="6">
    <location>
        <position position="132"/>
    </location>
</feature>
<evidence type="ECO:0000256" key="1">
    <source>
        <dbReference type="ARBA" id="ARBA00011073"/>
    </source>
</evidence>
<organism evidence="9 10">
    <name type="scientific">Flavobacterium ichthyis</name>
    <dbReference type="NCBI Taxonomy" id="2698827"/>
    <lineage>
        <taxon>Bacteria</taxon>
        <taxon>Pseudomonadati</taxon>
        <taxon>Bacteroidota</taxon>
        <taxon>Flavobacteriia</taxon>
        <taxon>Flavobacteriales</taxon>
        <taxon>Flavobacteriaceae</taxon>
        <taxon>Flavobacterium</taxon>
    </lineage>
</organism>
<dbReference type="NCBIfam" id="TIGR04183">
    <property type="entry name" value="Por_Secre_tail"/>
    <property type="match status" value="1"/>
</dbReference>
<proteinExistence type="inferred from homology"/>
<protein>
    <submittedName>
        <fullName evidence="9">S8 family serine peptidase</fullName>
    </submittedName>
</protein>
<dbReference type="CDD" id="cd04842">
    <property type="entry name" value="Peptidases_S8_Kp43_protease"/>
    <property type="match status" value="1"/>
</dbReference>
<dbReference type="Gene3D" id="2.60.40.10">
    <property type="entry name" value="Immunoglobulins"/>
    <property type="match status" value="1"/>
</dbReference>
<keyword evidence="3 7" id="KW-0732">Signal</keyword>
<dbReference type="Pfam" id="PF00082">
    <property type="entry name" value="Peptidase_S8"/>
    <property type="match status" value="1"/>
</dbReference>
<keyword evidence="10" id="KW-1185">Reference proteome</keyword>
<dbReference type="RefSeq" id="WP_166536862.1">
    <property type="nucleotide sequence ID" value="NZ_JAABLM010000007.1"/>
</dbReference>
<dbReference type="PANTHER" id="PTHR43806">
    <property type="entry name" value="PEPTIDASE S8"/>
    <property type="match status" value="1"/>
</dbReference>
<dbReference type="InterPro" id="IPR002884">
    <property type="entry name" value="P_dom"/>
</dbReference>
<reference evidence="10" key="1">
    <citation type="submission" date="2020-01" db="EMBL/GenBank/DDBJ databases">
        <title>Sphingomonas sp. strain CSW-10.</title>
        <authorList>
            <person name="Chen W.-M."/>
        </authorList>
    </citation>
    <scope>NUCLEOTIDE SEQUENCE [LARGE SCALE GENOMIC DNA]</scope>
    <source>
        <strain evidence="10">NST-5</strain>
    </source>
</reference>
<dbReference type="Pfam" id="PF18962">
    <property type="entry name" value="Por_Secre_tail"/>
    <property type="match status" value="1"/>
</dbReference>
<comment type="similarity">
    <text evidence="1 6">Belongs to the peptidase S8 family.</text>
</comment>
<evidence type="ECO:0000313" key="9">
    <source>
        <dbReference type="EMBL" id="NBL65039.1"/>
    </source>
</evidence>
<dbReference type="SUPFAM" id="SSF49785">
    <property type="entry name" value="Galactose-binding domain-like"/>
    <property type="match status" value="2"/>
</dbReference>
<dbReference type="InterPro" id="IPR015500">
    <property type="entry name" value="Peptidase_S8_subtilisin-rel"/>
</dbReference>
<evidence type="ECO:0000256" key="6">
    <source>
        <dbReference type="PROSITE-ProRule" id="PRU01240"/>
    </source>
</evidence>
<dbReference type="InterPro" id="IPR026444">
    <property type="entry name" value="Secre_tail"/>
</dbReference>
<dbReference type="InterPro" id="IPR036852">
    <property type="entry name" value="Peptidase_S8/S53_dom_sf"/>
</dbReference>
<dbReference type="PROSITE" id="PS51829">
    <property type="entry name" value="P_HOMO_B"/>
    <property type="match status" value="1"/>
</dbReference>
<dbReference type="Proteomes" id="UP000798602">
    <property type="component" value="Unassembled WGS sequence"/>
</dbReference>